<reference evidence="5 6" key="1">
    <citation type="submission" date="2024-01" db="EMBL/GenBank/DDBJ databases">
        <authorList>
            <person name="Allen C."/>
            <person name="Tagirdzhanova G."/>
        </authorList>
    </citation>
    <scope>NUCLEOTIDE SEQUENCE [LARGE SCALE GENOMIC DNA]</scope>
</reference>
<feature type="region of interest" description="Disordered" evidence="4">
    <location>
        <begin position="1"/>
        <end position="59"/>
    </location>
</feature>
<dbReference type="PANTHER" id="PTHR14152:SF5">
    <property type="entry name" value="U4_U6.U5 TRI-SNRNP-ASSOCIATED PROTEIN 1"/>
    <property type="match status" value="1"/>
</dbReference>
<comment type="caution">
    <text evidence="5">The sequence shown here is derived from an EMBL/GenBank/DDBJ whole genome shotgun (WGS) entry which is preliminary data.</text>
</comment>
<sequence>MDLATLEEANRVRESMGLKPLPIPGRNPKPDDSDSDDSGDDDDDEEDDPLATLDGRHAAAYDNYKKVQDAELAKRRREEKAAAVKRAREQAQRHAILEGKSLGDIDATEAGNAEGDAKAWLRGQKKRQKKISKAEEKQQADEAAAIEEARRRRRRAAGAASDDENGDEGGTASLRVGHDMAALLDCGDQILTLKDAAILGNDDEGDELENLGLREEEELQERLKLKKKRPVYDPMNDDENANTILGQYDEEISGKKRKHFTLDPNAILGLDGGNNNAPGASSSSTAASNKAQQQVDIDDILSGMPSSDYLDASEIKIKKSKKKKTKIKKTRMRGGDDDEGLFPAAADNDVNNDDGAKGDDATMEVDDGSEAAADLAARRRKRRALDTEDLLRDDDDLQASLALQRREALKKRKRLRPEDIAKQLREASAAPDVDGENGGEGENGDGAPTTGGLVIDETAEFINNLKRREDREDDAPRPRKQTRASSVTAMEESGDDEEDVKMKEDGADGEDARYGREGSMASNRGPGGLEDEKKINQGMAATLSILRERGILDAEGGDDDGNGAERNARMRAHQQFITEKRVQLAKMEDEARRKREHDRTSGPMSRMSVREREEYARKQNAQREFQTSRMLQDMFNKNYTPNFKLEYIDEHGRELNQKEAFRALSHGFHGKTSGSGKTDKMLKKIEAEKRHMAEGILDASQNVGMSSATAQQLKKRKEAGIRLD</sequence>
<feature type="compositionally biased region" description="Basic residues" evidence="4">
    <location>
        <begin position="318"/>
        <end position="332"/>
    </location>
</feature>
<dbReference type="Pfam" id="PF03343">
    <property type="entry name" value="SART-1"/>
    <property type="match status" value="1"/>
</dbReference>
<organism evidence="5 6">
    <name type="scientific">Sporothrix bragantina</name>
    <dbReference type="NCBI Taxonomy" id="671064"/>
    <lineage>
        <taxon>Eukaryota</taxon>
        <taxon>Fungi</taxon>
        <taxon>Dikarya</taxon>
        <taxon>Ascomycota</taxon>
        <taxon>Pezizomycotina</taxon>
        <taxon>Sordariomycetes</taxon>
        <taxon>Sordariomycetidae</taxon>
        <taxon>Ophiostomatales</taxon>
        <taxon>Ophiostomataceae</taxon>
        <taxon>Sporothrix</taxon>
    </lineage>
</organism>
<feature type="region of interest" description="Disordered" evidence="4">
    <location>
        <begin position="697"/>
        <end position="724"/>
    </location>
</feature>
<name>A0ABP0CS30_9PEZI</name>
<feature type="region of interest" description="Disordered" evidence="4">
    <location>
        <begin position="572"/>
        <end position="623"/>
    </location>
</feature>
<evidence type="ECO:0000313" key="6">
    <source>
        <dbReference type="Proteomes" id="UP001642406"/>
    </source>
</evidence>
<comment type="similarity">
    <text evidence="2">Belongs to the SNU66/SART1 family.</text>
</comment>
<dbReference type="PANTHER" id="PTHR14152">
    <property type="entry name" value="SQUAMOUS CELL CARCINOMA ANTIGEN RECOGNISED BY CYTOTOXIC T LYMPHOCYTES"/>
    <property type="match status" value="1"/>
</dbReference>
<keyword evidence="3" id="KW-0539">Nucleus</keyword>
<evidence type="ECO:0000256" key="2">
    <source>
        <dbReference type="ARBA" id="ARBA00006076"/>
    </source>
</evidence>
<proteinExistence type="inferred from homology"/>
<feature type="compositionally biased region" description="Acidic residues" evidence="4">
    <location>
        <begin position="433"/>
        <end position="443"/>
    </location>
</feature>
<feature type="compositionally biased region" description="Basic and acidic residues" evidence="4">
    <location>
        <begin position="578"/>
        <end position="600"/>
    </location>
</feature>
<dbReference type="Proteomes" id="UP001642406">
    <property type="component" value="Unassembled WGS sequence"/>
</dbReference>
<feature type="compositionally biased region" description="Polar residues" evidence="4">
    <location>
        <begin position="699"/>
        <end position="712"/>
    </location>
</feature>
<evidence type="ECO:0000256" key="4">
    <source>
        <dbReference type="SAM" id="MobiDB-lite"/>
    </source>
</evidence>
<feature type="compositionally biased region" description="Basic and acidic residues" evidence="4">
    <location>
        <begin position="500"/>
        <end position="516"/>
    </location>
</feature>
<protein>
    <recommendedName>
        <fullName evidence="7">U4/U6.U5 tri-snRNP-associated protein 1</fullName>
    </recommendedName>
</protein>
<feature type="compositionally biased region" description="Basic and acidic residues" evidence="4">
    <location>
        <begin position="608"/>
        <end position="617"/>
    </location>
</feature>
<gene>
    <name evidence="5" type="ORF">SBRCBS47491_008767</name>
</gene>
<accession>A0ABP0CS30</accession>
<feature type="region of interest" description="Disordered" evidence="4">
    <location>
        <begin position="269"/>
        <end position="532"/>
    </location>
</feature>
<feature type="compositionally biased region" description="Basic and acidic residues" evidence="4">
    <location>
        <begin position="466"/>
        <end position="477"/>
    </location>
</feature>
<evidence type="ECO:0000256" key="3">
    <source>
        <dbReference type="ARBA" id="ARBA00023242"/>
    </source>
</evidence>
<comment type="subcellular location">
    <subcellularLocation>
        <location evidence="1">Nucleus</location>
    </subcellularLocation>
</comment>
<feature type="compositionally biased region" description="Acidic residues" evidence="4">
    <location>
        <begin position="33"/>
        <end position="49"/>
    </location>
</feature>
<evidence type="ECO:0008006" key="7">
    <source>
        <dbReference type="Google" id="ProtNLM"/>
    </source>
</evidence>
<feature type="region of interest" description="Disordered" evidence="4">
    <location>
        <begin position="72"/>
        <end position="173"/>
    </location>
</feature>
<feature type="compositionally biased region" description="Basic and acidic residues" evidence="4">
    <location>
        <begin position="416"/>
        <end position="425"/>
    </location>
</feature>
<feature type="compositionally biased region" description="Basic and acidic residues" evidence="4">
    <location>
        <begin position="72"/>
        <end position="103"/>
    </location>
</feature>
<feature type="compositionally biased region" description="Low complexity" evidence="4">
    <location>
        <begin position="273"/>
        <end position="291"/>
    </location>
</feature>
<keyword evidence="6" id="KW-1185">Reference proteome</keyword>
<evidence type="ECO:0000313" key="5">
    <source>
        <dbReference type="EMBL" id="CAK7233901.1"/>
    </source>
</evidence>
<dbReference type="InterPro" id="IPR005011">
    <property type="entry name" value="SNU66/SART1"/>
</dbReference>
<evidence type="ECO:0000256" key="1">
    <source>
        <dbReference type="ARBA" id="ARBA00004123"/>
    </source>
</evidence>
<dbReference type="EMBL" id="CAWUHC010000121">
    <property type="protein sequence ID" value="CAK7233901.1"/>
    <property type="molecule type" value="Genomic_DNA"/>
</dbReference>